<name>A0A0A9CTW0_ARUDO</name>
<reference evidence="1" key="1">
    <citation type="submission" date="2014-09" db="EMBL/GenBank/DDBJ databases">
        <authorList>
            <person name="Magalhaes I.L.F."/>
            <person name="Oliveira U."/>
            <person name="Santos F.R."/>
            <person name="Vidigal T.H.D.A."/>
            <person name="Brescovit A.D."/>
            <person name="Santos A.J."/>
        </authorList>
    </citation>
    <scope>NUCLEOTIDE SEQUENCE</scope>
    <source>
        <tissue evidence="1">Shoot tissue taken approximately 20 cm above the soil surface</tissue>
    </source>
</reference>
<sequence>MKMAGTGHLKSIILPAQGKGMGIRARNIWIHENRMTFYGVGSLGVITMMGPGKDLNPEGITGLPNNAIILSKGDAAEVLVANMLMMILHLMVVGEMMLGKVPMIELALIHPMGIGPSTVGLIETPVNFLLKVDVAVVKIVLIFMRKLPRVRWA</sequence>
<reference evidence="1" key="2">
    <citation type="journal article" date="2015" name="Data Brief">
        <title>Shoot transcriptome of the giant reed, Arundo donax.</title>
        <authorList>
            <person name="Barrero R.A."/>
            <person name="Guerrero F.D."/>
            <person name="Moolhuijzen P."/>
            <person name="Goolsby J.A."/>
            <person name="Tidwell J."/>
            <person name="Bellgard S.E."/>
            <person name="Bellgard M.I."/>
        </authorList>
    </citation>
    <scope>NUCLEOTIDE SEQUENCE</scope>
    <source>
        <tissue evidence="1">Shoot tissue taken approximately 20 cm above the soil surface</tissue>
    </source>
</reference>
<evidence type="ECO:0000313" key="1">
    <source>
        <dbReference type="EMBL" id="JAD79759.1"/>
    </source>
</evidence>
<accession>A0A0A9CTW0</accession>
<organism evidence="1">
    <name type="scientific">Arundo donax</name>
    <name type="common">Giant reed</name>
    <name type="synonym">Donax arundinaceus</name>
    <dbReference type="NCBI Taxonomy" id="35708"/>
    <lineage>
        <taxon>Eukaryota</taxon>
        <taxon>Viridiplantae</taxon>
        <taxon>Streptophyta</taxon>
        <taxon>Embryophyta</taxon>
        <taxon>Tracheophyta</taxon>
        <taxon>Spermatophyta</taxon>
        <taxon>Magnoliopsida</taxon>
        <taxon>Liliopsida</taxon>
        <taxon>Poales</taxon>
        <taxon>Poaceae</taxon>
        <taxon>PACMAD clade</taxon>
        <taxon>Arundinoideae</taxon>
        <taxon>Arundineae</taxon>
        <taxon>Arundo</taxon>
    </lineage>
</organism>
<protein>
    <submittedName>
        <fullName evidence="1">Uncharacterized protein</fullName>
    </submittedName>
</protein>
<proteinExistence type="predicted"/>
<dbReference type="AlphaFoldDB" id="A0A0A9CTW0"/>
<dbReference type="EMBL" id="GBRH01218136">
    <property type="protein sequence ID" value="JAD79759.1"/>
    <property type="molecule type" value="Transcribed_RNA"/>
</dbReference>